<dbReference type="Proteomes" id="UP000194236">
    <property type="component" value="Unassembled WGS sequence"/>
</dbReference>
<keyword evidence="5" id="KW-0800">Toxin</keyword>
<sequence length="417" mass="46686">MNNNDNNINKQQNDDNFKGKLLHLSCLWNNPELLSDLLLGDEAENINSQDSKGRTALHEAVISDSIECARLLLINGADPNVRPLCLKSESKTSPSLSKSCLHIAAQKGNLDMVRLLIEFNADLFFRDNDGMTAIDLAQKENHENIVNELKAAINDYEINRYKSLAIAVHKGDVQLMSELISDTSLKTDANNQFDRERIRSIVNYSSDGSNTLLFKACQDGHLEIVKKLIHAGADGRAHPTTKYSPLYIAAYHGRFHICQILLEHFPELSAIYTVEHWLPIHAAAINNHQEIVQLLLSYPYPIKVMRPFLTSPTSTISSSRSATTSSSNDLSQTTKTNISKISKNSLTEDNCDSQYVYCMPFDLNAQDVAGQSVLYLATLAGNQSLVDYLLNLRLKAFIYDEMINLDSHNSSFDEDDY</sequence>
<dbReference type="EMBL" id="MUJZ01048418">
    <property type="protein sequence ID" value="OTF74150.1"/>
    <property type="molecule type" value="Genomic_DNA"/>
</dbReference>
<evidence type="ECO:0000256" key="6">
    <source>
        <dbReference type="ARBA" id="ARBA00023043"/>
    </source>
</evidence>
<keyword evidence="2" id="KW-0268">Exocytosis</keyword>
<keyword evidence="7" id="KW-1053">Target membrane</keyword>
<dbReference type="PANTHER" id="PTHR24198:SF169">
    <property type="entry name" value="NON-SPECIFIC SERINE_THREONINE PROTEIN KINASE"/>
    <property type="match status" value="1"/>
</dbReference>
<evidence type="ECO:0000256" key="7">
    <source>
        <dbReference type="ARBA" id="ARBA00023298"/>
    </source>
</evidence>
<evidence type="ECO:0000256" key="5">
    <source>
        <dbReference type="ARBA" id="ARBA00023028"/>
    </source>
</evidence>
<keyword evidence="5" id="KW-0528">Neurotoxin</keyword>
<dbReference type="SUPFAM" id="SSF48403">
    <property type="entry name" value="Ankyrin repeat"/>
    <property type="match status" value="1"/>
</dbReference>
<dbReference type="GO" id="GO:0044218">
    <property type="term" value="C:other organism cell membrane"/>
    <property type="evidence" value="ECO:0007669"/>
    <property type="project" value="UniProtKB-KW"/>
</dbReference>
<dbReference type="Pfam" id="PF12796">
    <property type="entry name" value="Ank_2"/>
    <property type="match status" value="3"/>
</dbReference>
<dbReference type="OrthoDB" id="6501915at2759"/>
<keyword evidence="7" id="KW-0472">Membrane</keyword>
<evidence type="ECO:0000256" key="9">
    <source>
        <dbReference type="SAM" id="MobiDB-lite"/>
    </source>
</evidence>
<keyword evidence="6 8" id="KW-0040">ANK repeat</keyword>
<keyword evidence="11" id="KW-1185">Reference proteome</keyword>
<comment type="caution">
    <text evidence="10">The sequence shown here is derived from an EMBL/GenBank/DDBJ whole genome shotgun (WGS) entry which is preliminary data.</text>
</comment>
<reference evidence="10 11" key="1">
    <citation type="submission" date="2017-03" db="EMBL/GenBank/DDBJ databases">
        <title>Genome Survey of Euroglyphus maynei.</title>
        <authorList>
            <person name="Arlian L.G."/>
            <person name="Morgan M.S."/>
            <person name="Rider S.D."/>
        </authorList>
    </citation>
    <scope>NUCLEOTIDE SEQUENCE [LARGE SCALE GENOMIC DNA]</scope>
    <source>
        <strain evidence="10">Arlian Lab</strain>
        <tissue evidence="10">Whole body</tissue>
    </source>
</reference>
<dbReference type="InterPro" id="IPR002110">
    <property type="entry name" value="Ankyrin_rpt"/>
</dbReference>
<dbReference type="PROSITE" id="PS50088">
    <property type="entry name" value="ANK_REPEAT"/>
    <property type="match status" value="2"/>
</dbReference>
<dbReference type="SMART" id="SM00248">
    <property type="entry name" value="ANK"/>
    <property type="match status" value="8"/>
</dbReference>
<feature type="repeat" description="ANK" evidence="8">
    <location>
        <begin position="96"/>
        <end position="128"/>
    </location>
</feature>
<evidence type="ECO:0000256" key="2">
    <source>
        <dbReference type="ARBA" id="ARBA00022483"/>
    </source>
</evidence>
<dbReference type="AlphaFoldDB" id="A0A1Y3B034"/>
<dbReference type="GO" id="GO:0044231">
    <property type="term" value="C:host cell presynaptic membrane"/>
    <property type="evidence" value="ECO:0007669"/>
    <property type="project" value="UniProtKB-KW"/>
</dbReference>
<proteinExistence type="predicted"/>
<evidence type="ECO:0008006" key="12">
    <source>
        <dbReference type="Google" id="ProtNLM"/>
    </source>
</evidence>
<evidence type="ECO:0000313" key="10">
    <source>
        <dbReference type="EMBL" id="OTF74150.1"/>
    </source>
</evidence>
<gene>
    <name evidence="10" type="ORF">BLA29_005591</name>
</gene>
<protein>
    <recommendedName>
        <fullName evidence="12">Ankyrin repeat domain containing protein</fullName>
    </recommendedName>
</protein>
<dbReference type="PANTHER" id="PTHR24198">
    <property type="entry name" value="ANKYRIN REPEAT AND PROTEIN KINASE DOMAIN-CONTAINING PROTEIN"/>
    <property type="match status" value="1"/>
</dbReference>
<keyword evidence="4" id="KW-0677">Repeat</keyword>
<dbReference type="InterPro" id="IPR036770">
    <property type="entry name" value="Ankyrin_rpt-contain_sf"/>
</dbReference>
<dbReference type="PROSITE" id="PS50297">
    <property type="entry name" value="ANK_REP_REGION"/>
    <property type="match status" value="2"/>
</dbReference>
<name>A0A1Y3B034_EURMA</name>
<evidence type="ECO:0000256" key="1">
    <source>
        <dbReference type="ARBA" id="ARBA00004175"/>
    </source>
</evidence>
<evidence type="ECO:0000256" key="3">
    <source>
        <dbReference type="ARBA" id="ARBA00022537"/>
    </source>
</evidence>
<feature type="region of interest" description="Disordered" evidence="9">
    <location>
        <begin position="312"/>
        <end position="334"/>
    </location>
</feature>
<feature type="compositionally biased region" description="Low complexity" evidence="9">
    <location>
        <begin position="312"/>
        <end position="327"/>
    </location>
</feature>
<keyword evidence="3" id="KW-1052">Target cell membrane</keyword>
<feature type="repeat" description="ANK" evidence="8">
    <location>
        <begin position="52"/>
        <end position="84"/>
    </location>
</feature>
<evidence type="ECO:0000256" key="4">
    <source>
        <dbReference type="ARBA" id="ARBA00022737"/>
    </source>
</evidence>
<accession>A0A1Y3B034</accession>
<comment type="subcellular location">
    <subcellularLocation>
        <location evidence="1">Target cell membrane</location>
    </subcellularLocation>
</comment>
<evidence type="ECO:0000256" key="8">
    <source>
        <dbReference type="PROSITE-ProRule" id="PRU00023"/>
    </source>
</evidence>
<dbReference type="Gene3D" id="1.25.40.20">
    <property type="entry name" value="Ankyrin repeat-containing domain"/>
    <property type="match status" value="3"/>
</dbReference>
<dbReference type="GO" id="GO:0006887">
    <property type="term" value="P:exocytosis"/>
    <property type="evidence" value="ECO:0007669"/>
    <property type="project" value="UniProtKB-KW"/>
</dbReference>
<keyword evidence="5" id="KW-0638">Presynaptic neurotoxin</keyword>
<feature type="non-terminal residue" evidence="10">
    <location>
        <position position="417"/>
    </location>
</feature>
<organism evidence="10 11">
    <name type="scientific">Euroglyphus maynei</name>
    <name type="common">Mayne's house dust mite</name>
    <dbReference type="NCBI Taxonomy" id="6958"/>
    <lineage>
        <taxon>Eukaryota</taxon>
        <taxon>Metazoa</taxon>
        <taxon>Ecdysozoa</taxon>
        <taxon>Arthropoda</taxon>
        <taxon>Chelicerata</taxon>
        <taxon>Arachnida</taxon>
        <taxon>Acari</taxon>
        <taxon>Acariformes</taxon>
        <taxon>Sarcoptiformes</taxon>
        <taxon>Astigmata</taxon>
        <taxon>Psoroptidia</taxon>
        <taxon>Analgoidea</taxon>
        <taxon>Pyroglyphidae</taxon>
        <taxon>Pyroglyphinae</taxon>
        <taxon>Euroglyphus</taxon>
    </lineage>
</organism>
<evidence type="ECO:0000313" key="11">
    <source>
        <dbReference type="Proteomes" id="UP000194236"/>
    </source>
</evidence>